<feature type="region of interest" description="Disordered" evidence="1">
    <location>
        <begin position="106"/>
        <end position="128"/>
    </location>
</feature>
<comment type="caution">
    <text evidence="3">The sequence shown here is derived from an EMBL/GenBank/DDBJ whole genome shotgun (WGS) entry which is preliminary data.</text>
</comment>
<feature type="domain" description="Fungal lipase-type" evidence="2">
    <location>
        <begin position="194"/>
        <end position="322"/>
    </location>
</feature>
<dbReference type="AlphaFoldDB" id="A0A250XFA7"/>
<dbReference type="SUPFAM" id="SSF53474">
    <property type="entry name" value="alpha/beta-Hydrolases"/>
    <property type="match status" value="1"/>
</dbReference>
<proteinExistence type="predicted"/>
<dbReference type="InterPro" id="IPR002921">
    <property type="entry name" value="Fungal_lipase-type"/>
</dbReference>
<name>A0A250XFA7_9CHLO</name>
<dbReference type="Proteomes" id="UP000232323">
    <property type="component" value="Unassembled WGS sequence"/>
</dbReference>
<dbReference type="EMBL" id="BEGY01000069">
    <property type="protein sequence ID" value="GAX81733.1"/>
    <property type="molecule type" value="Genomic_DNA"/>
</dbReference>
<protein>
    <recommendedName>
        <fullName evidence="2">Fungal lipase-type domain-containing protein</fullName>
    </recommendedName>
</protein>
<keyword evidence="4" id="KW-1185">Reference proteome</keyword>
<dbReference type="GO" id="GO:0006629">
    <property type="term" value="P:lipid metabolic process"/>
    <property type="evidence" value="ECO:0007669"/>
    <property type="project" value="InterPro"/>
</dbReference>
<evidence type="ECO:0000313" key="4">
    <source>
        <dbReference type="Proteomes" id="UP000232323"/>
    </source>
</evidence>
<feature type="compositionally biased region" description="Polar residues" evidence="1">
    <location>
        <begin position="106"/>
        <end position="119"/>
    </location>
</feature>
<dbReference type="Gene3D" id="3.40.50.1820">
    <property type="entry name" value="alpha/beta hydrolase"/>
    <property type="match status" value="1"/>
</dbReference>
<organism evidence="3 4">
    <name type="scientific">Chlamydomonas eustigma</name>
    <dbReference type="NCBI Taxonomy" id="1157962"/>
    <lineage>
        <taxon>Eukaryota</taxon>
        <taxon>Viridiplantae</taxon>
        <taxon>Chlorophyta</taxon>
        <taxon>core chlorophytes</taxon>
        <taxon>Chlorophyceae</taxon>
        <taxon>CS clade</taxon>
        <taxon>Chlamydomonadales</taxon>
        <taxon>Chlamydomonadaceae</taxon>
        <taxon>Chlamydomonas</taxon>
    </lineage>
</organism>
<dbReference type="STRING" id="1157962.A0A250XFA7"/>
<dbReference type="OrthoDB" id="438440at2759"/>
<accession>A0A250XFA7</accession>
<evidence type="ECO:0000256" key="1">
    <source>
        <dbReference type="SAM" id="MobiDB-lite"/>
    </source>
</evidence>
<reference evidence="3 4" key="1">
    <citation type="submission" date="2017-08" db="EMBL/GenBank/DDBJ databases">
        <title>Acidophilic green algal genome provides insights into adaptation to an acidic environment.</title>
        <authorList>
            <person name="Hirooka S."/>
            <person name="Hirose Y."/>
            <person name="Kanesaki Y."/>
            <person name="Higuchi S."/>
            <person name="Fujiwara T."/>
            <person name="Onuma R."/>
            <person name="Era A."/>
            <person name="Ohbayashi R."/>
            <person name="Uzuka A."/>
            <person name="Nozaki H."/>
            <person name="Yoshikawa H."/>
            <person name="Miyagishima S.Y."/>
        </authorList>
    </citation>
    <scope>NUCLEOTIDE SEQUENCE [LARGE SCALE GENOMIC DNA]</scope>
    <source>
        <strain evidence="3 4">NIES-2499</strain>
    </source>
</reference>
<dbReference type="InterPro" id="IPR029058">
    <property type="entry name" value="AB_hydrolase_fold"/>
</dbReference>
<sequence>MLPLRVRAPRQLIAGSPFLWRTSQILGTDKLAIRFNASEASPRASALSAKDLFEASQLAQWSGLCYQPAHLIESAAKAEGLNLVAHGRDMYTSWIVADGHFTPLSQGGDSTGPSLNPATAGSKDEGGKAMSLGVESTNKSNIVTSAGLHSPQPSHLKPGTEFIGRTCRVVLLRGVQWNAPETSMSNMWRVLASAWPVPFAQNMSHERGGHLVCHAGIADVSLELFAQLAPYLRRNGSAASSGPLIFGGHSLGGSLAKLIWVLSILHGHRLPHQLACHNFGSPQVLSHNDGGGSSRVMQFLGASPGSCKNWIQEHDPVPRAMMASDPYFHAFFQNSALKGLLQARSWLLGTGSLVSSERFLFENVGDVYLIKGGCEILQVRQEDEVDVLHMALSEAVSQPHKTIQYWLDHHHGSYAHDLHIAATVATQRCARADEQVMAGVKL</sequence>
<dbReference type="Pfam" id="PF01764">
    <property type="entry name" value="Lipase_3"/>
    <property type="match status" value="1"/>
</dbReference>
<evidence type="ECO:0000313" key="3">
    <source>
        <dbReference type="EMBL" id="GAX81733.1"/>
    </source>
</evidence>
<gene>
    <name evidence="3" type="ORF">CEUSTIGMA_g9161.t1</name>
</gene>
<evidence type="ECO:0000259" key="2">
    <source>
        <dbReference type="Pfam" id="PF01764"/>
    </source>
</evidence>